<dbReference type="GO" id="GO:0022904">
    <property type="term" value="P:respiratory electron transport chain"/>
    <property type="evidence" value="ECO:0007669"/>
    <property type="project" value="InterPro"/>
</dbReference>
<comment type="subcellular location">
    <subcellularLocation>
        <location evidence="1">Cell membrane</location>
        <topology evidence="1">Multi-pass membrane protein</topology>
    </subcellularLocation>
</comment>
<dbReference type="AlphaFoldDB" id="A0A6N8DS61"/>
<dbReference type="RefSeq" id="WP_155446358.1">
    <property type="nucleotide sequence ID" value="NZ_JAOQNR010000008.1"/>
</dbReference>
<dbReference type="GO" id="GO:0005886">
    <property type="term" value="C:plasma membrane"/>
    <property type="evidence" value="ECO:0007669"/>
    <property type="project" value="UniProtKB-SubCell"/>
</dbReference>
<evidence type="ECO:0000313" key="9">
    <source>
        <dbReference type="Proteomes" id="UP000439113"/>
    </source>
</evidence>
<keyword evidence="2" id="KW-1003">Cell membrane</keyword>
<keyword evidence="5 6" id="KW-0472">Membrane</keyword>
<feature type="transmembrane region" description="Helical" evidence="6">
    <location>
        <begin position="176"/>
        <end position="198"/>
    </location>
</feature>
<keyword evidence="3 6" id="KW-0812">Transmembrane</keyword>
<dbReference type="Pfam" id="PF01292">
    <property type="entry name" value="Ni_hydr_CYTB"/>
    <property type="match status" value="1"/>
</dbReference>
<dbReference type="PANTHER" id="PTHR30485:SF2">
    <property type="entry name" value="BLL0597 PROTEIN"/>
    <property type="match status" value="1"/>
</dbReference>
<dbReference type="PANTHER" id="PTHR30485">
    <property type="entry name" value="NI/FE-HYDROGENASE 1 B-TYPE CYTOCHROME SUBUNIT"/>
    <property type="match status" value="1"/>
</dbReference>
<feature type="transmembrane region" description="Helical" evidence="6">
    <location>
        <begin position="104"/>
        <end position="126"/>
    </location>
</feature>
<organism evidence="8 9">
    <name type="scientific">Rhodoblastus acidophilus</name>
    <name type="common">Rhodopseudomonas acidophila</name>
    <dbReference type="NCBI Taxonomy" id="1074"/>
    <lineage>
        <taxon>Bacteria</taxon>
        <taxon>Pseudomonadati</taxon>
        <taxon>Pseudomonadota</taxon>
        <taxon>Alphaproteobacteria</taxon>
        <taxon>Hyphomicrobiales</taxon>
        <taxon>Rhodoblastaceae</taxon>
        <taxon>Rhodoblastus</taxon>
    </lineage>
</organism>
<dbReference type="OrthoDB" id="196472at2"/>
<feature type="transmembrane region" description="Helical" evidence="6">
    <location>
        <begin position="16"/>
        <end position="35"/>
    </location>
</feature>
<keyword evidence="4 6" id="KW-1133">Transmembrane helix</keyword>
<evidence type="ECO:0000256" key="2">
    <source>
        <dbReference type="ARBA" id="ARBA00022475"/>
    </source>
</evidence>
<feature type="transmembrane region" description="Helical" evidence="6">
    <location>
        <begin position="47"/>
        <end position="66"/>
    </location>
</feature>
<sequence>MASTDQPTSVQVWDPLVRYGHWALVIAFAVAYLSGEDEAGGPDQLHVWSGYAVGFIVAVRVLWGLVGTGHARFSDFAYGPMTALRYFADELRGRAKRTIGHSPAAAYMIAALLLCLTATVATGLVANSDAGKNPRASAHGLVIAQAHADEHKGRSERDGGKHGKGGESVVGEVHEALANITLGLIILHILGVGVASVAHRENLVAAMFSGRKRSGDEG</sequence>
<name>A0A6N8DS61_RHOAC</name>
<dbReference type="InterPro" id="IPR051542">
    <property type="entry name" value="Hydrogenase_cytochrome"/>
</dbReference>
<evidence type="ECO:0000259" key="7">
    <source>
        <dbReference type="Pfam" id="PF01292"/>
    </source>
</evidence>
<evidence type="ECO:0000256" key="5">
    <source>
        <dbReference type="ARBA" id="ARBA00023136"/>
    </source>
</evidence>
<gene>
    <name evidence="8" type="ORF">GJ654_11790</name>
</gene>
<evidence type="ECO:0000256" key="3">
    <source>
        <dbReference type="ARBA" id="ARBA00022692"/>
    </source>
</evidence>
<dbReference type="Gene3D" id="1.20.950.20">
    <property type="entry name" value="Transmembrane di-heme cytochromes, Chain C"/>
    <property type="match status" value="1"/>
</dbReference>
<proteinExistence type="predicted"/>
<evidence type="ECO:0000256" key="6">
    <source>
        <dbReference type="SAM" id="Phobius"/>
    </source>
</evidence>
<feature type="domain" description="Cytochrome b561 bacterial/Ni-hydrogenase" evidence="7">
    <location>
        <begin position="12"/>
        <end position="210"/>
    </location>
</feature>
<protein>
    <submittedName>
        <fullName evidence="8">Cytochrome B</fullName>
    </submittedName>
</protein>
<dbReference type="EMBL" id="WNKS01000009">
    <property type="protein sequence ID" value="MTV31674.1"/>
    <property type="molecule type" value="Genomic_DNA"/>
</dbReference>
<evidence type="ECO:0000256" key="4">
    <source>
        <dbReference type="ARBA" id="ARBA00022989"/>
    </source>
</evidence>
<dbReference type="InterPro" id="IPR011577">
    <property type="entry name" value="Cyt_b561_bac/Ni-Hgenase"/>
</dbReference>
<dbReference type="GO" id="GO:0020037">
    <property type="term" value="F:heme binding"/>
    <property type="evidence" value="ECO:0007669"/>
    <property type="project" value="TreeGrafter"/>
</dbReference>
<reference evidence="8 9" key="1">
    <citation type="submission" date="2019-11" db="EMBL/GenBank/DDBJ databases">
        <title>Whole-genome sequence of a Rhodoblastus acidophilus DSM 142.</title>
        <authorList>
            <person name="Kyndt J.A."/>
            <person name="Meyer T.E."/>
        </authorList>
    </citation>
    <scope>NUCLEOTIDE SEQUENCE [LARGE SCALE GENOMIC DNA]</scope>
    <source>
        <strain evidence="8 9">DSM 142</strain>
    </source>
</reference>
<evidence type="ECO:0000313" key="8">
    <source>
        <dbReference type="EMBL" id="MTV31674.1"/>
    </source>
</evidence>
<dbReference type="Proteomes" id="UP000439113">
    <property type="component" value="Unassembled WGS sequence"/>
</dbReference>
<evidence type="ECO:0000256" key="1">
    <source>
        <dbReference type="ARBA" id="ARBA00004651"/>
    </source>
</evidence>
<accession>A0A6N8DS61</accession>
<dbReference type="InterPro" id="IPR016174">
    <property type="entry name" value="Di-haem_cyt_TM"/>
</dbReference>
<dbReference type="GO" id="GO:0009055">
    <property type="term" value="F:electron transfer activity"/>
    <property type="evidence" value="ECO:0007669"/>
    <property type="project" value="InterPro"/>
</dbReference>
<dbReference type="SUPFAM" id="SSF81342">
    <property type="entry name" value="Transmembrane di-heme cytochromes"/>
    <property type="match status" value="1"/>
</dbReference>
<comment type="caution">
    <text evidence="8">The sequence shown here is derived from an EMBL/GenBank/DDBJ whole genome shotgun (WGS) entry which is preliminary data.</text>
</comment>